<organism evidence="2 3">
    <name type="scientific">Pleurodeles waltl</name>
    <name type="common">Iberian ribbed newt</name>
    <dbReference type="NCBI Taxonomy" id="8319"/>
    <lineage>
        <taxon>Eukaryota</taxon>
        <taxon>Metazoa</taxon>
        <taxon>Chordata</taxon>
        <taxon>Craniata</taxon>
        <taxon>Vertebrata</taxon>
        <taxon>Euteleostomi</taxon>
        <taxon>Amphibia</taxon>
        <taxon>Batrachia</taxon>
        <taxon>Caudata</taxon>
        <taxon>Salamandroidea</taxon>
        <taxon>Salamandridae</taxon>
        <taxon>Pleurodelinae</taxon>
        <taxon>Pleurodeles</taxon>
    </lineage>
</organism>
<evidence type="ECO:0000313" key="2">
    <source>
        <dbReference type="EMBL" id="KAJ1177207.1"/>
    </source>
</evidence>
<keyword evidence="3" id="KW-1185">Reference proteome</keyword>
<dbReference type="Proteomes" id="UP001066276">
    <property type="component" value="Chromosome 3_2"/>
</dbReference>
<reference evidence="2" key="1">
    <citation type="journal article" date="2022" name="bioRxiv">
        <title>Sequencing and chromosome-scale assembly of the giantPleurodeles waltlgenome.</title>
        <authorList>
            <person name="Brown T."/>
            <person name="Elewa A."/>
            <person name="Iarovenko S."/>
            <person name="Subramanian E."/>
            <person name="Araus A.J."/>
            <person name="Petzold A."/>
            <person name="Susuki M."/>
            <person name="Suzuki K.-i.T."/>
            <person name="Hayashi T."/>
            <person name="Toyoda A."/>
            <person name="Oliveira C."/>
            <person name="Osipova E."/>
            <person name="Leigh N.D."/>
            <person name="Simon A."/>
            <person name="Yun M.H."/>
        </authorList>
    </citation>
    <scope>NUCLEOTIDE SEQUENCE</scope>
    <source>
        <strain evidence="2">20211129_DDA</strain>
        <tissue evidence="2">Liver</tissue>
    </source>
</reference>
<protein>
    <submittedName>
        <fullName evidence="2">Uncharacterized protein</fullName>
    </submittedName>
</protein>
<evidence type="ECO:0000256" key="1">
    <source>
        <dbReference type="SAM" id="MobiDB-lite"/>
    </source>
</evidence>
<proteinExistence type="predicted"/>
<feature type="region of interest" description="Disordered" evidence="1">
    <location>
        <begin position="97"/>
        <end position="126"/>
    </location>
</feature>
<feature type="region of interest" description="Disordered" evidence="1">
    <location>
        <begin position="1"/>
        <end position="54"/>
    </location>
</feature>
<comment type="caution">
    <text evidence="2">The sequence shown here is derived from an EMBL/GenBank/DDBJ whole genome shotgun (WGS) entry which is preliminary data.</text>
</comment>
<feature type="compositionally biased region" description="Basic and acidic residues" evidence="1">
    <location>
        <begin position="15"/>
        <end position="45"/>
    </location>
</feature>
<name>A0AAV7TKR6_PLEWA</name>
<dbReference type="EMBL" id="JANPWB010000006">
    <property type="protein sequence ID" value="KAJ1177207.1"/>
    <property type="molecule type" value="Genomic_DNA"/>
</dbReference>
<gene>
    <name evidence="2" type="ORF">NDU88_002468</name>
</gene>
<accession>A0AAV7TKR6</accession>
<evidence type="ECO:0000313" key="3">
    <source>
        <dbReference type="Proteomes" id="UP001066276"/>
    </source>
</evidence>
<dbReference type="AlphaFoldDB" id="A0AAV7TKR6"/>
<sequence>MPYEEHTRQSVLSGARERGSSCRESRAQLDAAARDAPDPTEREGHCQPLYGENSLPAGVEGRRACRVAGEKEAESHLQTKIKGCRLVHCETRLQKKMSGSMRLHGGTEGHRPPFTKKSHTPSVVCR</sequence>